<proteinExistence type="predicted"/>
<feature type="region of interest" description="Disordered" evidence="1">
    <location>
        <begin position="30"/>
        <end position="59"/>
    </location>
</feature>
<protein>
    <recommendedName>
        <fullName evidence="5">Zinc-ribbon domain-containing protein</fullName>
    </recommendedName>
</protein>
<evidence type="ECO:0000256" key="1">
    <source>
        <dbReference type="SAM" id="MobiDB-lite"/>
    </source>
</evidence>
<dbReference type="PATRIC" id="fig|1423804.4.peg.829"/>
<keyword evidence="2" id="KW-1133">Transmembrane helix</keyword>
<feature type="region of interest" description="Disordered" evidence="1">
    <location>
        <begin position="126"/>
        <end position="169"/>
    </location>
</feature>
<feature type="compositionally biased region" description="Basic and acidic residues" evidence="1">
    <location>
        <begin position="135"/>
        <end position="164"/>
    </location>
</feature>
<organism evidence="3 4">
    <name type="scientific">Secundilactobacillus similis DSM 23365 = JCM 2765</name>
    <dbReference type="NCBI Taxonomy" id="1423804"/>
    <lineage>
        <taxon>Bacteria</taxon>
        <taxon>Bacillati</taxon>
        <taxon>Bacillota</taxon>
        <taxon>Bacilli</taxon>
        <taxon>Lactobacillales</taxon>
        <taxon>Lactobacillaceae</taxon>
        <taxon>Secundilactobacillus</taxon>
    </lineage>
</organism>
<comment type="caution">
    <text evidence="3">The sequence shown here is derived from an EMBL/GenBank/DDBJ whole genome shotgun (WGS) entry which is preliminary data.</text>
</comment>
<keyword evidence="2" id="KW-0472">Membrane</keyword>
<feature type="compositionally biased region" description="Low complexity" evidence="1">
    <location>
        <begin position="30"/>
        <end position="49"/>
    </location>
</feature>
<evidence type="ECO:0000313" key="4">
    <source>
        <dbReference type="Proteomes" id="UP000051442"/>
    </source>
</evidence>
<dbReference type="RefSeq" id="WP_057151939.1">
    <property type="nucleotide sequence ID" value="NZ_AYZM01000091.1"/>
</dbReference>
<feature type="transmembrane region" description="Helical" evidence="2">
    <location>
        <begin position="100"/>
        <end position="118"/>
    </location>
</feature>
<feature type="transmembrane region" description="Helical" evidence="2">
    <location>
        <begin position="187"/>
        <end position="208"/>
    </location>
</feature>
<dbReference type="Proteomes" id="UP000051442">
    <property type="component" value="Unassembled WGS sequence"/>
</dbReference>
<keyword evidence="2" id="KW-0812">Transmembrane</keyword>
<feature type="transmembrane region" description="Helical" evidence="2">
    <location>
        <begin position="265"/>
        <end position="282"/>
    </location>
</feature>
<reference evidence="3 4" key="1">
    <citation type="journal article" date="2015" name="Genome Announc.">
        <title>Expanding the biotechnology potential of lactobacilli through comparative genomics of 213 strains and associated genera.</title>
        <authorList>
            <person name="Sun Z."/>
            <person name="Harris H.M."/>
            <person name="McCann A."/>
            <person name="Guo C."/>
            <person name="Argimon S."/>
            <person name="Zhang W."/>
            <person name="Yang X."/>
            <person name="Jeffery I.B."/>
            <person name="Cooney J.C."/>
            <person name="Kagawa T.F."/>
            <person name="Liu W."/>
            <person name="Song Y."/>
            <person name="Salvetti E."/>
            <person name="Wrobel A."/>
            <person name="Rasinkangas P."/>
            <person name="Parkhill J."/>
            <person name="Rea M.C."/>
            <person name="O'Sullivan O."/>
            <person name="Ritari J."/>
            <person name="Douillard F.P."/>
            <person name="Paul Ross R."/>
            <person name="Yang R."/>
            <person name="Briner A.E."/>
            <person name="Felis G.E."/>
            <person name="de Vos W.M."/>
            <person name="Barrangou R."/>
            <person name="Klaenhammer T.R."/>
            <person name="Caufield P.W."/>
            <person name="Cui Y."/>
            <person name="Zhang H."/>
            <person name="O'Toole P.W."/>
        </authorList>
    </citation>
    <scope>NUCLEOTIDE SEQUENCE [LARGE SCALE GENOMIC DNA]</scope>
    <source>
        <strain evidence="3 4">DSM 23365</strain>
    </source>
</reference>
<feature type="transmembrane region" description="Helical" evidence="2">
    <location>
        <begin position="294"/>
        <end position="316"/>
    </location>
</feature>
<dbReference type="OrthoDB" id="2280551at2"/>
<evidence type="ECO:0008006" key="5">
    <source>
        <dbReference type="Google" id="ProtNLM"/>
    </source>
</evidence>
<sequence length="328" mass="36956">MTREICPNCGYELKEALPYCPQCGEPLETETTQSRQTRSQAQATSSETTSRTRRQRSVGADWRRDLVPSREHLQQVREFFEQNVWGLLVAYGLSLVFNGLRWWIFAIYLILCYGFPLLTGRTKWWGKQPTQQDRPQNRETEPVRPHFTEHPESDVEPEQPRFTDQDPQPMAKQAHRPKFNLMSNGEFRIGSILVIPSLIIYLIGRHGFVTGSQASSIFETTNLGLNGYFYVLGLGALGIGVACVLGGLVKGLTHHRRGGQKLKRWAILVALFTMLMSVAMLQNASATVTSVTSIVTTIGTFLIQWLPWGAMILYALGVGQNLITRQQA</sequence>
<dbReference type="AlphaFoldDB" id="A0A0R2FC08"/>
<name>A0A0R2FC08_9LACO</name>
<gene>
    <name evidence="3" type="ORF">FD14_GL000774</name>
</gene>
<dbReference type="CDD" id="cd00350">
    <property type="entry name" value="rubredoxin_like"/>
    <property type="match status" value="1"/>
</dbReference>
<dbReference type="EMBL" id="AYZM01000091">
    <property type="protein sequence ID" value="KRN22935.1"/>
    <property type="molecule type" value="Genomic_DNA"/>
</dbReference>
<evidence type="ECO:0000256" key="2">
    <source>
        <dbReference type="SAM" id="Phobius"/>
    </source>
</evidence>
<evidence type="ECO:0000313" key="3">
    <source>
        <dbReference type="EMBL" id="KRN22935.1"/>
    </source>
</evidence>
<feature type="transmembrane region" description="Helical" evidence="2">
    <location>
        <begin position="228"/>
        <end position="253"/>
    </location>
</feature>
<keyword evidence="4" id="KW-1185">Reference proteome</keyword>
<accession>A0A0R2FC08</accession>